<dbReference type="AlphaFoldDB" id="A0A1V9Y4Z3"/>
<dbReference type="OrthoDB" id="160100at2759"/>
<dbReference type="Gene3D" id="3.90.70.10">
    <property type="entry name" value="Cysteine proteinases"/>
    <property type="match status" value="1"/>
</dbReference>
<dbReference type="Pfam" id="PF00112">
    <property type="entry name" value="Peptidase_C1"/>
    <property type="match status" value="1"/>
</dbReference>
<name>A0A1V9Y4Z3_9STRA</name>
<comment type="caution">
    <text evidence="5">The sequence shown here is derived from an EMBL/GenBank/DDBJ whole genome shotgun (WGS) entry which is preliminary data.</text>
</comment>
<gene>
    <name evidence="5" type="ORF">THRCLA_11925</name>
</gene>
<proteinExistence type="inferred from homology"/>
<feature type="signal peptide" evidence="3">
    <location>
        <begin position="1"/>
        <end position="16"/>
    </location>
</feature>
<evidence type="ECO:0000256" key="1">
    <source>
        <dbReference type="ARBA" id="ARBA00008455"/>
    </source>
</evidence>
<feature type="domain" description="Peptidase C1A papain C-terminal" evidence="4">
    <location>
        <begin position="120"/>
        <end position="185"/>
    </location>
</feature>
<accession>A0A1V9Y4Z3</accession>
<sequence>MQRFTLASFAFASALALEIPSSERAELVLELGQWTEQYGASSLPEGLNPSNTEELISRLHASKAAIAELKKNQPQAEFELGRFALYTLAEFQAYIKRSFKKKTELPPKDEAIEKSAANGTVDWSASNCMNPVLDQGECSAAWVFSTTAAVESAHCIATGSLLHVSEQDIISCDRDLLDSGCLGGLEF</sequence>
<dbReference type="STRING" id="74557.A0A1V9Y4Z3"/>
<keyword evidence="3" id="KW-0732">Signal</keyword>
<evidence type="ECO:0000313" key="6">
    <source>
        <dbReference type="Proteomes" id="UP000243217"/>
    </source>
</evidence>
<dbReference type="GO" id="GO:0008234">
    <property type="term" value="F:cysteine-type peptidase activity"/>
    <property type="evidence" value="ECO:0007669"/>
    <property type="project" value="InterPro"/>
</dbReference>
<comment type="similarity">
    <text evidence="1">Belongs to the peptidase C1 family.</text>
</comment>
<evidence type="ECO:0000313" key="5">
    <source>
        <dbReference type="EMBL" id="OQR80784.1"/>
    </source>
</evidence>
<dbReference type="EMBL" id="JNBS01005120">
    <property type="protein sequence ID" value="OQR80784.1"/>
    <property type="molecule type" value="Genomic_DNA"/>
</dbReference>
<keyword evidence="6" id="KW-1185">Reference proteome</keyword>
<dbReference type="InterPro" id="IPR000668">
    <property type="entry name" value="Peptidase_C1A_C"/>
</dbReference>
<dbReference type="SUPFAM" id="SSF54001">
    <property type="entry name" value="Cysteine proteinases"/>
    <property type="match status" value="1"/>
</dbReference>
<feature type="chain" id="PRO_5018690024" description="Peptidase C1A papain C-terminal domain-containing protein" evidence="3">
    <location>
        <begin position="17"/>
        <end position="187"/>
    </location>
</feature>
<keyword evidence="2" id="KW-0865">Zymogen</keyword>
<evidence type="ECO:0000259" key="4">
    <source>
        <dbReference type="Pfam" id="PF00112"/>
    </source>
</evidence>
<evidence type="ECO:0000256" key="2">
    <source>
        <dbReference type="ARBA" id="ARBA00023145"/>
    </source>
</evidence>
<reference evidence="5 6" key="1">
    <citation type="journal article" date="2014" name="Genome Biol. Evol.">
        <title>The secreted proteins of Achlya hypogyna and Thraustotheca clavata identify the ancestral oomycete secretome and reveal gene acquisitions by horizontal gene transfer.</title>
        <authorList>
            <person name="Misner I."/>
            <person name="Blouin N."/>
            <person name="Leonard G."/>
            <person name="Richards T.A."/>
            <person name="Lane C.E."/>
        </authorList>
    </citation>
    <scope>NUCLEOTIDE SEQUENCE [LARGE SCALE GENOMIC DNA]</scope>
    <source>
        <strain evidence="5 6">ATCC 34112</strain>
    </source>
</reference>
<protein>
    <recommendedName>
        <fullName evidence="4">Peptidase C1A papain C-terminal domain-containing protein</fullName>
    </recommendedName>
</protein>
<dbReference type="Proteomes" id="UP000243217">
    <property type="component" value="Unassembled WGS sequence"/>
</dbReference>
<organism evidence="5 6">
    <name type="scientific">Thraustotheca clavata</name>
    <dbReference type="NCBI Taxonomy" id="74557"/>
    <lineage>
        <taxon>Eukaryota</taxon>
        <taxon>Sar</taxon>
        <taxon>Stramenopiles</taxon>
        <taxon>Oomycota</taxon>
        <taxon>Saprolegniomycetes</taxon>
        <taxon>Saprolegniales</taxon>
        <taxon>Achlyaceae</taxon>
        <taxon>Thraustotheca</taxon>
    </lineage>
</organism>
<feature type="non-terminal residue" evidence="5">
    <location>
        <position position="187"/>
    </location>
</feature>
<evidence type="ECO:0000256" key="3">
    <source>
        <dbReference type="SAM" id="SignalP"/>
    </source>
</evidence>
<dbReference type="InterPro" id="IPR038765">
    <property type="entry name" value="Papain-like_cys_pep_sf"/>
</dbReference>
<dbReference type="PANTHER" id="PTHR12411">
    <property type="entry name" value="CYSTEINE PROTEASE FAMILY C1-RELATED"/>
    <property type="match status" value="1"/>
</dbReference>
<dbReference type="GO" id="GO:0006508">
    <property type="term" value="P:proteolysis"/>
    <property type="evidence" value="ECO:0007669"/>
    <property type="project" value="InterPro"/>
</dbReference>
<dbReference type="InterPro" id="IPR013128">
    <property type="entry name" value="Peptidase_C1A"/>
</dbReference>